<evidence type="ECO:0000256" key="1">
    <source>
        <dbReference type="SAM" id="MobiDB-lite"/>
    </source>
</evidence>
<feature type="compositionally biased region" description="Basic and acidic residues" evidence="1">
    <location>
        <begin position="257"/>
        <end position="267"/>
    </location>
</feature>
<dbReference type="AlphaFoldDB" id="A0A8X7MNX5"/>
<reference evidence="2" key="2">
    <citation type="journal article" date="2019" name="IMA Fungus">
        <title>Genome sequencing and comparison of five Tilletia species to identify candidate genes for the detection of regulated species infecting wheat.</title>
        <authorList>
            <person name="Nguyen H.D.T."/>
            <person name="Sultana T."/>
            <person name="Kesanakurti P."/>
            <person name="Hambleton S."/>
        </authorList>
    </citation>
    <scope>NUCLEOTIDE SEQUENCE</scope>
    <source>
        <strain evidence="2">DAOMC 236426</strain>
    </source>
</reference>
<proteinExistence type="predicted"/>
<protein>
    <submittedName>
        <fullName evidence="2">Uncharacterized protein</fullName>
    </submittedName>
</protein>
<organism evidence="2 3">
    <name type="scientific">Tilletia controversa</name>
    <name type="common">dwarf bunt fungus</name>
    <dbReference type="NCBI Taxonomy" id="13291"/>
    <lineage>
        <taxon>Eukaryota</taxon>
        <taxon>Fungi</taxon>
        <taxon>Dikarya</taxon>
        <taxon>Basidiomycota</taxon>
        <taxon>Ustilaginomycotina</taxon>
        <taxon>Exobasidiomycetes</taxon>
        <taxon>Tilletiales</taxon>
        <taxon>Tilletiaceae</taxon>
        <taxon>Tilletia</taxon>
    </lineage>
</organism>
<evidence type="ECO:0000313" key="2">
    <source>
        <dbReference type="EMBL" id="KAE8243476.1"/>
    </source>
</evidence>
<feature type="region of interest" description="Disordered" evidence="1">
    <location>
        <begin position="140"/>
        <end position="164"/>
    </location>
</feature>
<sequence>MGTRSSGAYLLRAMSKRNSPDHLLALFVYARSITSPLHHLGPRPLLGTPDTLTEVAHAGDAYGLAGGGGDGAGGSGGLWSGGGCRGWRAVWNCEEIWASRVGFGFVWAAAPPAGQYGPTTVSIPRQEHLSRLLPSLDAPTRRQARRRAPQIQRNAGQARARSSSTTLGCLRHGVRLSGPRQRFFKQRQSEGFGGVGMRCASVSRQHQFEAHTLGISNLGHQDRSSAPTARLETRMRALASLGASSSSIAGVAPHPSHASDIDDDRLRQPRRHAGGGATSVLLVSPCFATTDIDENRAHHKWIGIATQYTYPKDKTQARTSARSPTRSVIGGSGVRLPVGDGNRAAWLVFWSLGASGIGTAGCVVRFEELGEDEMGSLELDLEVHRSGGSTSSKGAESMTEWFGPSGRLGPSRFDWSAIALADTRSADKLAPDHHIGVRQDSSTSSSIGFGIGQHLGPAASWVGPTRAHAGTGDYGGKASGASPATIG</sequence>
<comment type="caution">
    <text evidence="2">The sequence shown here is derived from an EMBL/GenBank/DDBJ whole genome shotgun (WGS) entry which is preliminary data.</text>
</comment>
<accession>A0A8X7MNX5</accession>
<reference evidence="2" key="1">
    <citation type="submission" date="2016-04" db="EMBL/GenBank/DDBJ databases">
        <authorList>
            <person name="Nguyen H.D."/>
            <person name="Samba Siva P."/>
            <person name="Cullis J."/>
            <person name="Levesque C.A."/>
            <person name="Hambleton S."/>
        </authorList>
    </citation>
    <scope>NUCLEOTIDE SEQUENCE</scope>
    <source>
        <strain evidence="2">DAOMC 236426</strain>
    </source>
</reference>
<feature type="region of interest" description="Disordered" evidence="1">
    <location>
        <begin position="244"/>
        <end position="273"/>
    </location>
</feature>
<name>A0A8X7MNX5_9BASI</name>
<dbReference type="Proteomes" id="UP000077684">
    <property type="component" value="Unassembled WGS sequence"/>
</dbReference>
<keyword evidence="3" id="KW-1185">Reference proteome</keyword>
<gene>
    <name evidence="2" type="ORF">A4X06_0g6289</name>
</gene>
<dbReference type="EMBL" id="LWDE02000889">
    <property type="protein sequence ID" value="KAE8243476.1"/>
    <property type="molecule type" value="Genomic_DNA"/>
</dbReference>
<evidence type="ECO:0000313" key="3">
    <source>
        <dbReference type="Proteomes" id="UP000077684"/>
    </source>
</evidence>